<proteinExistence type="predicted"/>
<reference evidence="1 2" key="1">
    <citation type="submission" date="2024-05" db="EMBL/GenBank/DDBJ databases">
        <title>De novo assembly of an allotetraploid wild potato.</title>
        <authorList>
            <person name="Hosaka A.J."/>
        </authorList>
    </citation>
    <scope>NUCLEOTIDE SEQUENCE [LARGE SCALE GENOMIC DNA]</scope>
    <source>
        <tissue evidence="1">Young leaves</tissue>
    </source>
</reference>
<evidence type="ECO:0000313" key="1">
    <source>
        <dbReference type="EMBL" id="KAL3365606.1"/>
    </source>
</evidence>
<evidence type="ECO:0000313" key="2">
    <source>
        <dbReference type="Proteomes" id="UP001627284"/>
    </source>
</evidence>
<dbReference type="InterPro" id="IPR043502">
    <property type="entry name" value="DNA/RNA_pol_sf"/>
</dbReference>
<dbReference type="CDD" id="cd09272">
    <property type="entry name" value="RNase_HI_RT_Ty1"/>
    <property type="match status" value="1"/>
</dbReference>
<dbReference type="PANTHER" id="PTHR11439:SF441">
    <property type="entry name" value="REVERSE TRANSCRIPTASE TY1_COPIA-TYPE DOMAIN-CONTAINING PROTEIN"/>
    <property type="match status" value="1"/>
</dbReference>
<keyword evidence="2" id="KW-1185">Reference proteome</keyword>
<organism evidence="1 2">
    <name type="scientific">Solanum stoloniferum</name>
    <dbReference type="NCBI Taxonomy" id="62892"/>
    <lineage>
        <taxon>Eukaryota</taxon>
        <taxon>Viridiplantae</taxon>
        <taxon>Streptophyta</taxon>
        <taxon>Embryophyta</taxon>
        <taxon>Tracheophyta</taxon>
        <taxon>Spermatophyta</taxon>
        <taxon>Magnoliopsida</taxon>
        <taxon>eudicotyledons</taxon>
        <taxon>Gunneridae</taxon>
        <taxon>Pentapetalae</taxon>
        <taxon>asterids</taxon>
        <taxon>lamiids</taxon>
        <taxon>Solanales</taxon>
        <taxon>Solanaceae</taxon>
        <taxon>Solanoideae</taxon>
        <taxon>Solaneae</taxon>
        <taxon>Solanum</taxon>
    </lineage>
</organism>
<dbReference type="Proteomes" id="UP001627284">
    <property type="component" value="Unassembled WGS sequence"/>
</dbReference>
<sequence>MDLAGAKPALSPMELNQKLTSVEFDDTLHPTHADTLLKDPASYQRLIGRLLYLTTTRSNISFIVQCLSQFKHSPKTSHMNVALRLVRYMKSAPVLRILMSLTGGNDLKVFYDADCGACINSKRSITGYLVQYEGSPISWKSKKQLTIARSSAKVEYRAMASTVAGVVWIVGLLQKLGVNISLLVPLYSDNTSALH</sequence>
<name>A0ABD2UDG7_9SOLN</name>
<dbReference type="EMBL" id="JBJKTR010000006">
    <property type="protein sequence ID" value="KAL3365606.1"/>
    <property type="molecule type" value="Genomic_DNA"/>
</dbReference>
<protein>
    <recommendedName>
        <fullName evidence="3">Reverse transcriptase Ty1/copia-type domain-containing protein</fullName>
    </recommendedName>
</protein>
<comment type="caution">
    <text evidence="1">The sequence shown here is derived from an EMBL/GenBank/DDBJ whole genome shotgun (WGS) entry which is preliminary data.</text>
</comment>
<dbReference type="PANTHER" id="PTHR11439">
    <property type="entry name" value="GAG-POL-RELATED RETROTRANSPOSON"/>
    <property type="match status" value="1"/>
</dbReference>
<gene>
    <name evidence="1" type="ORF">AABB24_010629</name>
</gene>
<dbReference type="SUPFAM" id="SSF56672">
    <property type="entry name" value="DNA/RNA polymerases"/>
    <property type="match status" value="1"/>
</dbReference>
<evidence type="ECO:0008006" key="3">
    <source>
        <dbReference type="Google" id="ProtNLM"/>
    </source>
</evidence>
<dbReference type="AlphaFoldDB" id="A0ABD2UDG7"/>
<accession>A0ABD2UDG7</accession>